<evidence type="ECO:0000256" key="7">
    <source>
        <dbReference type="ARBA" id="ARBA00023284"/>
    </source>
</evidence>
<dbReference type="GO" id="GO:0008379">
    <property type="term" value="F:thioredoxin peroxidase activity"/>
    <property type="evidence" value="ECO:0007669"/>
    <property type="project" value="TreeGrafter"/>
</dbReference>
<evidence type="ECO:0000313" key="12">
    <source>
        <dbReference type="EMBL" id="RKH60990.1"/>
    </source>
</evidence>
<evidence type="ECO:0000256" key="10">
    <source>
        <dbReference type="PIRSR" id="PIRSR000239-1"/>
    </source>
</evidence>
<dbReference type="GO" id="GO:0005829">
    <property type="term" value="C:cytosol"/>
    <property type="evidence" value="ECO:0007669"/>
    <property type="project" value="TreeGrafter"/>
</dbReference>
<dbReference type="InterPro" id="IPR024706">
    <property type="entry name" value="Peroxiredoxin_AhpC-typ"/>
</dbReference>
<evidence type="ECO:0000256" key="9">
    <source>
        <dbReference type="ARBA" id="ARBA00047572"/>
    </source>
</evidence>
<evidence type="ECO:0000256" key="2">
    <source>
        <dbReference type="ARBA" id="ARBA00013021"/>
    </source>
</evidence>
<keyword evidence="4" id="KW-0575">Peroxidase</keyword>
<evidence type="ECO:0000256" key="8">
    <source>
        <dbReference type="ARBA" id="ARBA00032077"/>
    </source>
</evidence>
<dbReference type="GO" id="GO:0102039">
    <property type="term" value="F:NADH-dependent peroxiredoxin activity"/>
    <property type="evidence" value="ECO:0007669"/>
    <property type="project" value="UniProtKB-EC"/>
</dbReference>
<dbReference type="OrthoDB" id="9812811at2"/>
<protein>
    <recommendedName>
        <fullName evidence="3">Alkyl hydroperoxide reductase C</fullName>
        <ecNumber evidence="2">1.11.1.26</ecNumber>
    </recommendedName>
    <alternativeName>
        <fullName evidence="8">Peroxiredoxin</fullName>
    </alternativeName>
</protein>
<comment type="subunit">
    <text evidence="1">Homodimer; disulfide-linked, upon oxidation. 5 homodimers assemble to form a ring-like decamer.</text>
</comment>
<dbReference type="InterPro" id="IPR036249">
    <property type="entry name" value="Thioredoxin-like_sf"/>
</dbReference>
<dbReference type="InterPro" id="IPR000866">
    <property type="entry name" value="AhpC/TSA"/>
</dbReference>
<reference evidence="13" key="1">
    <citation type="submission" date="2018-09" db="EMBL/GenBank/DDBJ databases">
        <authorList>
            <person name="Livingstone P.G."/>
            <person name="Whitworth D.E."/>
        </authorList>
    </citation>
    <scope>NUCLEOTIDE SEQUENCE [LARGE SCALE GENOMIC DNA]</scope>
    <source>
        <strain evidence="13">AB050A</strain>
    </source>
</reference>
<evidence type="ECO:0000256" key="6">
    <source>
        <dbReference type="ARBA" id="ARBA00023002"/>
    </source>
</evidence>
<comment type="catalytic activity">
    <reaction evidence="9">
        <text>a hydroperoxide + NADH + H(+) = an alcohol + NAD(+) + H2O</text>
        <dbReference type="Rhea" id="RHEA:62628"/>
        <dbReference type="ChEBI" id="CHEBI:15377"/>
        <dbReference type="ChEBI" id="CHEBI:15378"/>
        <dbReference type="ChEBI" id="CHEBI:30879"/>
        <dbReference type="ChEBI" id="CHEBI:35924"/>
        <dbReference type="ChEBI" id="CHEBI:57540"/>
        <dbReference type="ChEBI" id="CHEBI:57945"/>
        <dbReference type="EC" id="1.11.1.26"/>
    </reaction>
</comment>
<keyword evidence="6" id="KW-0560">Oxidoreductase</keyword>
<dbReference type="PIRSF" id="PIRSF000239">
    <property type="entry name" value="AHPC"/>
    <property type="match status" value="1"/>
</dbReference>
<feature type="domain" description="Thioredoxin" evidence="11">
    <location>
        <begin position="12"/>
        <end position="162"/>
    </location>
</feature>
<keyword evidence="13" id="KW-1185">Reference proteome</keyword>
<evidence type="ECO:0000256" key="3">
    <source>
        <dbReference type="ARBA" id="ARBA00017462"/>
    </source>
</evidence>
<dbReference type="Gene3D" id="3.40.30.10">
    <property type="entry name" value="Glutaredoxin"/>
    <property type="match status" value="1"/>
</dbReference>
<dbReference type="GO" id="GO:0042744">
    <property type="term" value="P:hydrogen peroxide catabolic process"/>
    <property type="evidence" value="ECO:0007669"/>
    <property type="project" value="TreeGrafter"/>
</dbReference>
<evidence type="ECO:0000256" key="1">
    <source>
        <dbReference type="ARBA" id="ARBA00011654"/>
    </source>
</evidence>
<gene>
    <name evidence="12" type="ORF">D7W81_24690</name>
</gene>
<accession>A0A3A8Q222</accession>
<dbReference type="EC" id="1.11.1.26" evidence="2"/>
<dbReference type="InterPro" id="IPR013766">
    <property type="entry name" value="Thioredoxin_domain"/>
</dbReference>
<dbReference type="PANTHER" id="PTHR10681:SF121">
    <property type="entry name" value="ALKYL HYDROPEROXIDE REDUCTASE C"/>
    <property type="match status" value="1"/>
</dbReference>
<evidence type="ECO:0000259" key="11">
    <source>
        <dbReference type="PROSITE" id="PS51352"/>
    </source>
</evidence>
<name>A0A3A8Q222_9BACT</name>
<proteinExistence type="predicted"/>
<dbReference type="GO" id="GO:0045454">
    <property type="term" value="P:cell redox homeostasis"/>
    <property type="evidence" value="ECO:0007669"/>
    <property type="project" value="TreeGrafter"/>
</dbReference>
<dbReference type="Pfam" id="PF00578">
    <property type="entry name" value="AhpC-TSA"/>
    <property type="match status" value="1"/>
</dbReference>
<dbReference type="PANTHER" id="PTHR10681">
    <property type="entry name" value="THIOREDOXIN PEROXIDASE"/>
    <property type="match status" value="1"/>
</dbReference>
<dbReference type="SUPFAM" id="SSF52833">
    <property type="entry name" value="Thioredoxin-like"/>
    <property type="match status" value="1"/>
</dbReference>
<dbReference type="GO" id="GO:0033554">
    <property type="term" value="P:cellular response to stress"/>
    <property type="evidence" value="ECO:0007669"/>
    <property type="project" value="TreeGrafter"/>
</dbReference>
<feature type="active site" description="Cysteine sulfenic acid (-SOH) intermediate; for peroxidase activity" evidence="10">
    <location>
        <position position="54"/>
    </location>
</feature>
<dbReference type="Proteomes" id="UP000267003">
    <property type="component" value="Unassembled WGS sequence"/>
</dbReference>
<keyword evidence="5" id="KW-0049">Antioxidant</keyword>
<dbReference type="EMBL" id="RAWK01000158">
    <property type="protein sequence ID" value="RKH60990.1"/>
    <property type="molecule type" value="Genomic_DNA"/>
</dbReference>
<dbReference type="AlphaFoldDB" id="A0A3A8Q222"/>
<dbReference type="InterPro" id="IPR050217">
    <property type="entry name" value="Peroxiredoxin"/>
</dbReference>
<dbReference type="RefSeq" id="WP_120557850.1">
    <property type="nucleotide sequence ID" value="NZ_RAWK01000158.1"/>
</dbReference>
<comment type="caution">
    <text evidence="12">The sequence shown here is derived from an EMBL/GenBank/DDBJ whole genome shotgun (WGS) entry which is preliminary data.</text>
</comment>
<evidence type="ECO:0000313" key="13">
    <source>
        <dbReference type="Proteomes" id="UP000267003"/>
    </source>
</evidence>
<dbReference type="GO" id="GO:0006979">
    <property type="term" value="P:response to oxidative stress"/>
    <property type="evidence" value="ECO:0007669"/>
    <property type="project" value="TreeGrafter"/>
</dbReference>
<keyword evidence="7" id="KW-0676">Redox-active center</keyword>
<organism evidence="12 13">
    <name type="scientific">Corallococcus aberystwythensis</name>
    <dbReference type="NCBI Taxonomy" id="2316722"/>
    <lineage>
        <taxon>Bacteria</taxon>
        <taxon>Pseudomonadati</taxon>
        <taxon>Myxococcota</taxon>
        <taxon>Myxococcia</taxon>
        <taxon>Myxococcales</taxon>
        <taxon>Cystobacterineae</taxon>
        <taxon>Myxococcaceae</taxon>
        <taxon>Corallococcus</taxon>
    </lineage>
</organism>
<dbReference type="PROSITE" id="PS51352">
    <property type="entry name" value="THIOREDOXIN_2"/>
    <property type="match status" value="1"/>
</dbReference>
<sequence length="171" mass="18423">MAPSTPALSRPLLPGSRAPSFQLAATPDTSVSLADCAGSPVVLVFYPADFSPVCSDELALFNELLPEMQRLGARVFGVSVDSVWSHLAFAKERKLRFPLLADFHPKGEMSRCYQAWRESEGVSERALYVLTGDGVIAWSHMSPPSVNPGADGVLDALEHLSAQAASREVRP</sequence>
<evidence type="ECO:0000256" key="4">
    <source>
        <dbReference type="ARBA" id="ARBA00022559"/>
    </source>
</evidence>
<evidence type="ECO:0000256" key="5">
    <source>
        <dbReference type="ARBA" id="ARBA00022862"/>
    </source>
</evidence>